<reference evidence="2" key="1">
    <citation type="journal article" date="2014" name="Int. J. Syst. Evol. Microbiol.">
        <title>Complete genome sequence of Corynebacterium casei LMG S-19264T (=DSM 44701T), isolated from a smear-ripened cheese.</title>
        <authorList>
            <consortium name="US DOE Joint Genome Institute (JGI-PGF)"/>
            <person name="Walter F."/>
            <person name="Albersmeier A."/>
            <person name="Kalinowski J."/>
            <person name="Ruckert C."/>
        </authorList>
    </citation>
    <scope>NUCLEOTIDE SEQUENCE</scope>
    <source>
        <strain evidence="2">CGMCC 1.15343</strain>
    </source>
</reference>
<evidence type="ECO:0008006" key="4">
    <source>
        <dbReference type="Google" id="ProtNLM"/>
    </source>
</evidence>
<evidence type="ECO:0000313" key="3">
    <source>
        <dbReference type="Proteomes" id="UP000651668"/>
    </source>
</evidence>
<dbReference type="Proteomes" id="UP000651668">
    <property type="component" value="Unassembled WGS sequence"/>
</dbReference>
<dbReference type="AlphaFoldDB" id="A0A916UKM7"/>
<feature type="transmembrane region" description="Helical" evidence="1">
    <location>
        <begin position="44"/>
        <end position="65"/>
    </location>
</feature>
<keyword evidence="3" id="KW-1185">Reference proteome</keyword>
<protein>
    <recommendedName>
        <fullName evidence="4">Outer membrane protein beta-barrel domain-containing protein</fullName>
    </recommendedName>
</protein>
<name>A0A916UKM7_9SPHI</name>
<reference evidence="2" key="2">
    <citation type="submission" date="2020-09" db="EMBL/GenBank/DDBJ databases">
        <authorList>
            <person name="Sun Q."/>
            <person name="Zhou Y."/>
        </authorList>
    </citation>
    <scope>NUCLEOTIDE SEQUENCE</scope>
    <source>
        <strain evidence="2">CGMCC 1.15343</strain>
    </source>
</reference>
<keyword evidence="1" id="KW-1133">Transmembrane helix</keyword>
<dbReference type="EMBL" id="BMIL01000013">
    <property type="protein sequence ID" value="GGC75494.1"/>
    <property type="molecule type" value="Genomic_DNA"/>
</dbReference>
<dbReference type="RefSeq" id="WP_188627905.1">
    <property type="nucleotide sequence ID" value="NZ_BMIL01000013.1"/>
</dbReference>
<accession>A0A916UKM7</accession>
<proteinExistence type="predicted"/>
<evidence type="ECO:0000256" key="1">
    <source>
        <dbReference type="SAM" id="Phobius"/>
    </source>
</evidence>
<evidence type="ECO:0000313" key="2">
    <source>
        <dbReference type="EMBL" id="GGC75494.1"/>
    </source>
</evidence>
<gene>
    <name evidence="2" type="ORF">GCM10011387_31520</name>
</gene>
<sequence>MKPSEDDLISQIKKTMASHEEPYLPGAWEKFNERAAAEKKPVFGLYKILSIAAMLLVCTFVFLYVDKVVENPKTDLSKKKITPTEQQQQPEVALPEIPEESIIIPELERSIYTARSKSASEVMDSVIDNSLEQAYVYQAVDSAAILQQNAILTAPEQDNQLQNLATSRSLQLNRGLSLSAKIAAPTIAPLPAEQQQSATARGFEHFLEQETLLTTAKMKAAEKPASQQQDKWELGLMVAPSIGNNNKLNLGYGVSMAYALSKKVEVVSGITYNDMHASNQVAQPPLNTAAFFSGESKNLQSVEASVSGLDIPLGIKYNLSKKVYANVGVSAFAVLNERKNNTYVQETSMQTVSTAPGTAGEMRIVVMNQRVTEKAPDPSVGDKYIGFYNLSFGVRQPLSKKNTLSFEPFVKLPMKETAADNLRLIGTGIKLKLDF</sequence>
<keyword evidence="1" id="KW-0812">Transmembrane</keyword>
<comment type="caution">
    <text evidence="2">The sequence shown here is derived from an EMBL/GenBank/DDBJ whole genome shotgun (WGS) entry which is preliminary data.</text>
</comment>
<organism evidence="2 3">
    <name type="scientific">Pedobacter quisquiliarum</name>
    <dbReference type="NCBI Taxonomy" id="1834438"/>
    <lineage>
        <taxon>Bacteria</taxon>
        <taxon>Pseudomonadati</taxon>
        <taxon>Bacteroidota</taxon>
        <taxon>Sphingobacteriia</taxon>
        <taxon>Sphingobacteriales</taxon>
        <taxon>Sphingobacteriaceae</taxon>
        <taxon>Pedobacter</taxon>
    </lineage>
</organism>
<keyword evidence="1" id="KW-0472">Membrane</keyword>